<proteinExistence type="inferred from homology"/>
<evidence type="ECO:0000313" key="4">
    <source>
        <dbReference type="Proteomes" id="UP000324222"/>
    </source>
</evidence>
<feature type="compositionally biased region" description="Basic and acidic residues" evidence="2">
    <location>
        <begin position="324"/>
        <end position="335"/>
    </location>
</feature>
<dbReference type="Proteomes" id="UP000324222">
    <property type="component" value="Unassembled WGS sequence"/>
</dbReference>
<protein>
    <submittedName>
        <fullName evidence="3">Serine/threonine-protein phosphatase 6 regulatory subunit 1</fullName>
    </submittedName>
</protein>
<organism evidence="3 4">
    <name type="scientific">Portunus trituberculatus</name>
    <name type="common">Swimming crab</name>
    <name type="synonym">Neptunus trituberculatus</name>
    <dbReference type="NCBI Taxonomy" id="210409"/>
    <lineage>
        <taxon>Eukaryota</taxon>
        <taxon>Metazoa</taxon>
        <taxon>Ecdysozoa</taxon>
        <taxon>Arthropoda</taxon>
        <taxon>Crustacea</taxon>
        <taxon>Multicrustacea</taxon>
        <taxon>Malacostraca</taxon>
        <taxon>Eumalacostraca</taxon>
        <taxon>Eucarida</taxon>
        <taxon>Decapoda</taxon>
        <taxon>Pleocyemata</taxon>
        <taxon>Brachyura</taxon>
        <taxon>Eubrachyura</taxon>
        <taxon>Portunoidea</taxon>
        <taxon>Portunidae</taxon>
        <taxon>Portuninae</taxon>
        <taxon>Portunus</taxon>
    </lineage>
</organism>
<feature type="compositionally biased region" description="Basic and acidic residues" evidence="2">
    <location>
        <begin position="486"/>
        <end position="503"/>
    </location>
</feature>
<comment type="similarity">
    <text evidence="1">Belongs to the SAPS family.</text>
</comment>
<evidence type="ECO:0000256" key="1">
    <source>
        <dbReference type="ARBA" id="ARBA00006180"/>
    </source>
</evidence>
<comment type="caution">
    <text evidence="3">The sequence shown here is derived from an EMBL/GenBank/DDBJ whole genome shotgun (WGS) entry which is preliminary data.</text>
</comment>
<feature type="region of interest" description="Disordered" evidence="2">
    <location>
        <begin position="434"/>
        <end position="503"/>
    </location>
</feature>
<accession>A0A5B7DHK5</accession>
<dbReference type="EMBL" id="VSRR010000894">
    <property type="protein sequence ID" value="MPC20633.1"/>
    <property type="molecule type" value="Genomic_DNA"/>
</dbReference>
<feature type="region of interest" description="Disordered" evidence="2">
    <location>
        <begin position="279"/>
        <end position="353"/>
    </location>
</feature>
<feature type="compositionally biased region" description="Gly residues" evidence="2">
    <location>
        <begin position="225"/>
        <end position="244"/>
    </location>
</feature>
<feature type="compositionally biased region" description="Polar residues" evidence="2">
    <location>
        <begin position="438"/>
        <end position="451"/>
    </location>
</feature>
<feature type="region of interest" description="Disordered" evidence="2">
    <location>
        <begin position="124"/>
        <end position="161"/>
    </location>
</feature>
<evidence type="ECO:0000313" key="3">
    <source>
        <dbReference type="EMBL" id="MPC20633.1"/>
    </source>
</evidence>
<dbReference type="InterPro" id="IPR007587">
    <property type="entry name" value="SAPS"/>
</dbReference>
<sequence>MPYCTFHLCLCGFSGKQIHNMRGYMGHLRKIANAIVQQAEFGPNEHRIKKLIQDLPGDKATQWDEFVSNTLAEENRKNEITPLPVQGIHHHLESDDDSDDVSNFYPQTFDNPIVKQMTYMLSISSSGSEHESGLTEGEADQPDEGPSFLQEGHDEEDGGENKDRVLCHHMEASQVWGRDQGFKEMDMDVIGDFRYADDEFKDQDDNLSGPLQRLTTQALALSGAAGVGGGSPGSQGVEGGGEAGIGDRDVFEELCANHRSSMGEFDDMWTDKEKQITFTQEQHQEESEKDKDQASSSEDEDDDISGLRAGETKMEVDQDEWAEVFDKRSGDENGKIEGANPWETGPMSDTSDNSGWADFSAFSSSASVDPFGKKLAPEGSAFTPDFSEVFGAPAVPPQESSTAVFGDNASNQEAFRADFSNINFDSSYETNCDDHKNSVTSTGEPQNSFLSSRGLMTKSLEGCSEPGTASPATLATSEAGSADNKPAQEEGKKWEGELHEDVG</sequence>
<feature type="region of interest" description="Disordered" evidence="2">
    <location>
        <begin position="224"/>
        <end position="245"/>
    </location>
</feature>
<dbReference type="Pfam" id="PF04499">
    <property type="entry name" value="SAPS"/>
    <property type="match status" value="1"/>
</dbReference>
<gene>
    <name evidence="3" type="primary">PPP6R1</name>
    <name evidence="3" type="ORF">E2C01_013588</name>
</gene>
<feature type="compositionally biased region" description="Polar residues" evidence="2">
    <location>
        <begin position="470"/>
        <end position="479"/>
    </location>
</feature>
<evidence type="ECO:0000256" key="2">
    <source>
        <dbReference type="SAM" id="MobiDB-lite"/>
    </source>
</evidence>
<dbReference type="OrthoDB" id="295029at2759"/>
<keyword evidence="4" id="KW-1185">Reference proteome</keyword>
<reference evidence="3 4" key="1">
    <citation type="submission" date="2019-05" db="EMBL/GenBank/DDBJ databases">
        <title>Another draft genome of Portunus trituberculatus and its Hox gene families provides insights of decapod evolution.</title>
        <authorList>
            <person name="Jeong J.-H."/>
            <person name="Song I."/>
            <person name="Kim S."/>
            <person name="Choi T."/>
            <person name="Kim D."/>
            <person name="Ryu S."/>
            <person name="Kim W."/>
        </authorList>
    </citation>
    <scope>NUCLEOTIDE SEQUENCE [LARGE SCALE GENOMIC DNA]</scope>
    <source>
        <tissue evidence="3">Muscle</tissue>
    </source>
</reference>
<dbReference type="GO" id="GO:0019903">
    <property type="term" value="F:protein phosphatase binding"/>
    <property type="evidence" value="ECO:0007669"/>
    <property type="project" value="InterPro"/>
</dbReference>
<dbReference type="AlphaFoldDB" id="A0A5B7DHK5"/>
<name>A0A5B7DHK5_PORTR</name>
<feature type="compositionally biased region" description="Basic and acidic residues" evidence="2">
    <location>
        <begin position="282"/>
        <end position="293"/>
    </location>
</feature>